<evidence type="ECO:0000313" key="2">
    <source>
        <dbReference type="EMBL" id="RXH09997.1"/>
    </source>
</evidence>
<dbReference type="EMBL" id="CP030053">
    <property type="protein sequence ID" value="QAU44434.1"/>
    <property type="molecule type" value="Genomic_DNA"/>
</dbReference>
<keyword evidence="4" id="KW-1185">Reference proteome</keyword>
<dbReference type="Proteomes" id="UP000288972">
    <property type="component" value="Chromosome"/>
</dbReference>
<organism evidence="1 3">
    <name type="scientific">Bradyrhizobium guangzhouense</name>
    <dbReference type="NCBI Taxonomy" id="1325095"/>
    <lineage>
        <taxon>Bacteria</taxon>
        <taxon>Pseudomonadati</taxon>
        <taxon>Pseudomonadota</taxon>
        <taxon>Alphaproteobacteria</taxon>
        <taxon>Hyphomicrobiales</taxon>
        <taxon>Nitrobacteraceae</taxon>
        <taxon>Bradyrhizobium</taxon>
    </lineage>
</organism>
<reference evidence="2 4" key="2">
    <citation type="submission" date="2018-10" db="EMBL/GenBank/DDBJ databases">
        <title>Bradyrhizobium sp. nov., effective nodules isolated from peanut in China.</title>
        <authorList>
            <person name="Li Y."/>
        </authorList>
    </citation>
    <scope>NUCLEOTIDE SEQUENCE [LARGE SCALE GENOMIC DNA]</scope>
    <source>
        <strain evidence="2 4">CCBAU 53426</strain>
    </source>
</reference>
<dbReference type="KEGG" id="bgz:XH91_03070"/>
<dbReference type="RefSeq" id="WP_128949216.1">
    <property type="nucleotide sequence ID" value="NZ_CP030053.1"/>
</dbReference>
<dbReference type="EMBL" id="RDQZ01000022">
    <property type="protein sequence ID" value="RXH09997.1"/>
    <property type="molecule type" value="Genomic_DNA"/>
</dbReference>
<protein>
    <submittedName>
        <fullName evidence="1">Uncharacterized protein</fullName>
    </submittedName>
</protein>
<evidence type="ECO:0000313" key="1">
    <source>
        <dbReference type="EMBL" id="QAU44434.1"/>
    </source>
</evidence>
<evidence type="ECO:0000313" key="3">
    <source>
        <dbReference type="Proteomes" id="UP000288972"/>
    </source>
</evidence>
<sequence length="113" mass="12577">MSGKDHQNKVPLSIRATSEFKTQVKNAAKDGGISQAEFLQALLDIHLGKRTRRPGKQNFAQSTKLANFHKEIIAFGNLIRSELSDHPHYLAIVDRLVKLTTAALDLDSSGRRK</sequence>
<dbReference type="AlphaFoldDB" id="A0AAE5WWK7"/>
<proteinExistence type="predicted"/>
<gene>
    <name evidence="2" type="ORF">EAS56_23910</name>
    <name evidence="1" type="ORF">XH91_03070</name>
</gene>
<accession>A0AAE5WWK7</accession>
<name>A0AAE5WWK7_9BRAD</name>
<dbReference type="Proteomes" id="UP000290401">
    <property type="component" value="Unassembled WGS sequence"/>
</dbReference>
<reference evidence="1 3" key="1">
    <citation type="submission" date="2018-06" db="EMBL/GenBank/DDBJ databases">
        <title>Comparative genomics of rhizobia nodulating Arachis hypogaea in China.</title>
        <authorList>
            <person name="Li Y."/>
        </authorList>
    </citation>
    <scope>NUCLEOTIDE SEQUENCE [LARGE SCALE GENOMIC DNA]</scope>
    <source>
        <strain evidence="1 3">CCBAU 51670</strain>
    </source>
</reference>
<evidence type="ECO:0000313" key="4">
    <source>
        <dbReference type="Proteomes" id="UP000290401"/>
    </source>
</evidence>